<comment type="caution">
    <text evidence="2">The sequence shown here is derived from an EMBL/GenBank/DDBJ whole genome shotgun (WGS) entry which is preliminary data.</text>
</comment>
<dbReference type="SUPFAM" id="SSF47413">
    <property type="entry name" value="lambda repressor-like DNA-binding domains"/>
    <property type="match status" value="1"/>
</dbReference>
<accession>A0A0J1IDV1</accession>
<reference evidence="2 3" key="1">
    <citation type="submission" date="2015-05" db="EMBL/GenBank/DDBJ databases">
        <title>Whole genome sequence and identification of bacterial endophytes from Costus igneus.</title>
        <authorList>
            <person name="Lee Y.P."/>
            <person name="Gan H.M."/>
            <person name="Eng W."/>
            <person name="Wheatley M.S."/>
            <person name="Caraballo A."/>
            <person name="Polter S."/>
            <person name="Savka M.A."/>
            <person name="Hudson A.O."/>
        </authorList>
    </citation>
    <scope>NUCLEOTIDE SEQUENCE [LARGE SCALE GENOMIC DNA]</scope>
    <source>
        <strain evidence="2 3">RIT379</strain>
    </source>
</reference>
<dbReference type="EMBL" id="LDPH01000022">
    <property type="protein sequence ID" value="KLV24164.1"/>
    <property type="molecule type" value="Genomic_DNA"/>
</dbReference>
<evidence type="ECO:0000313" key="2">
    <source>
        <dbReference type="EMBL" id="KLV24164.1"/>
    </source>
</evidence>
<dbReference type="CDD" id="cd00093">
    <property type="entry name" value="HTH_XRE"/>
    <property type="match status" value="1"/>
</dbReference>
<organism evidence="2 3">
    <name type="scientific">Niallia circulans</name>
    <name type="common">Bacillus circulans</name>
    <dbReference type="NCBI Taxonomy" id="1397"/>
    <lineage>
        <taxon>Bacteria</taxon>
        <taxon>Bacillati</taxon>
        <taxon>Bacillota</taxon>
        <taxon>Bacilli</taxon>
        <taxon>Bacillales</taxon>
        <taxon>Bacillaceae</taxon>
        <taxon>Niallia</taxon>
    </lineage>
</organism>
<keyword evidence="3" id="KW-1185">Reference proteome</keyword>
<gene>
    <name evidence="2" type="ORF">ABW02_18475</name>
</gene>
<dbReference type="GO" id="GO:0003677">
    <property type="term" value="F:DNA binding"/>
    <property type="evidence" value="ECO:0007669"/>
    <property type="project" value="InterPro"/>
</dbReference>
<dbReference type="OrthoDB" id="2889696at2"/>
<dbReference type="InterPro" id="IPR010982">
    <property type="entry name" value="Lambda_DNA-bd_dom_sf"/>
</dbReference>
<sequence length="83" mass="9394">MKCTKLIKQEHHLKIDSKKIKLARAEMGWTITKLADVSGVNRKTIGEIEKGTKKKVRFSTIKQIAENLNKEVEDLCTQVEKGG</sequence>
<feature type="domain" description="HTH cro/C1-type" evidence="1">
    <location>
        <begin position="20"/>
        <end position="75"/>
    </location>
</feature>
<dbReference type="RefSeq" id="WP_031540231.1">
    <property type="nucleotide sequence ID" value="NZ_LDPH01000022.1"/>
</dbReference>
<dbReference type="AlphaFoldDB" id="A0A0J1IDV1"/>
<dbReference type="PROSITE" id="PS50943">
    <property type="entry name" value="HTH_CROC1"/>
    <property type="match status" value="1"/>
</dbReference>
<evidence type="ECO:0000313" key="3">
    <source>
        <dbReference type="Proteomes" id="UP000036045"/>
    </source>
</evidence>
<proteinExistence type="predicted"/>
<name>A0A0J1IDV1_NIACI</name>
<dbReference type="PATRIC" id="fig|1397.4.peg.2404"/>
<protein>
    <recommendedName>
        <fullName evidence="1">HTH cro/C1-type domain-containing protein</fullName>
    </recommendedName>
</protein>
<dbReference type="Pfam" id="PF01381">
    <property type="entry name" value="HTH_3"/>
    <property type="match status" value="1"/>
</dbReference>
<dbReference type="Gene3D" id="1.10.260.40">
    <property type="entry name" value="lambda repressor-like DNA-binding domains"/>
    <property type="match status" value="1"/>
</dbReference>
<dbReference type="InterPro" id="IPR001387">
    <property type="entry name" value="Cro/C1-type_HTH"/>
</dbReference>
<evidence type="ECO:0000259" key="1">
    <source>
        <dbReference type="PROSITE" id="PS50943"/>
    </source>
</evidence>
<dbReference type="SMART" id="SM00530">
    <property type="entry name" value="HTH_XRE"/>
    <property type="match status" value="1"/>
</dbReference>
<dbReference type="Proteomes" id="UP000036045">
    <property type="component" value="Unassembled WGS sequence"/>
</dbReference>